<keyword evidence="2" id="KW-0808">Transferase</keyword>
<dbReference type="AlphaFoldDB" id="A0A1T5LGR5"/>
<accession>A0A1T5LGR5</accession>
<proteinExistence type="inferred from homology"/>
<dbReference type="Pfam" id="PF00195">
    <property type="entry name" value="Chal_sti_synt_N"/>
    <property type="match status" value="1"/>
</dbReference>
<evidence type="ECO:0000259" key="5">
    <source>
        <dbReference type="Pfam" id="PF02797"/>
    </source>
</evidence>
<comment type="similarity">
    <text evidence="1">Belongs to the thiolase-like superfamily. Chalcone/stilbene synthases family.</text>
</comment>
<feature type="domain" description="Chalcone/stilbene synthase C-terminal" evidence="5">
    <location>
        <begin position="229"/>
        <end position="364"/>
    </location>
</feature>
<dbReference type="InterPro" id="IPR001099">
    <property type="entry name" value="Chalcone/stilbene_synt_N"/>
</dbReference>
<dbReference type="InterPro" id="IPR012328">
    <property type="entry name" value="Chalcone/stilbene_synt_C"/>
</dbReference>
<dbReference type="PIRSF" id="PIRSF000451">
    <property type="entry name" value="PKS_III"/>
    <property type="match status" value="1"/>
</dbReference>
<evidence type="ECO:0000256" key="3">
    <source>
        <dbReference type="PIRSR" id="PIRSR000451-1"/>
    </source>
</evidence>
<evidence type="ECO:0000256" key="2">
    <source>
        <dbReference type="ARBA" id="ARBA00022679"/>
    </source>
</evidence>
<dbReference type="Proteomes" id="UP000190961">
    <property type="component" value="Unassembled WGS sequence"/>
</dbReference>
<dbReference type="GO" id="GO:0016747">
    <property type="term" value="F:acyltransferase activity, transferring groups other than amino-acyl groups"/>
    <property type="evidence" value="ECO:0007669"/>
    <property type="project" value="InterPro"/>
</dbReference>
<dbReference type="InterPro" id="IPR011141">
    <property type="entry name" value="Polyketide_synthase_type-III"/>
</dbReference>
<dbReference type="STRING" id="688867.SAMN05660236_3209"/>
<name>A0A1T5LGR5_9BACT</name>
<dbReference type="InterPro" id="IPR016039">
    <property type="entry name" value="Thiolase-like"/>
</dbReference>
<dbReference type="Pfam" id="PF02797">
    <property type="entry name" value="Chal_sti_synt_C"/>
    <property type="match status" value="1"/>
</dbReference>
<dbReference type="RefSeq" id="WP_079687755.1">
    <property type="nucleotide sequence ID" value="NZ_FUZU01000002.1"/>
</dbReference>
<evidence type="ECO:0000313" key="6">
    <source>
        <dbReference type="EMBL" id="SKC75226.1"/>
    </source>
</evidence>
<evidence type="ECO:0000259" key="4">
    <source>
        <dbReference type="Pfam" id="PF00195"/>
    </source>
</evidence>
<dbReference type="Gene3D" id="3.40.47.10">
    <property type="match status" value="2"/>
</dbReference>
<reference evidence="6 7" key="1">
    <citation type="submission" date="2017-02" db="EMBL/GenBank/DDBJ databases">
        <authorList>
            <person name="Peterson S.W."/>
        </authorList>
    </citation>
    <scope>NUCLEOTIDE SEQUENCE [LARGE SCALE GENOMIC DNA]</scope>
    <source>
        <strain evidence="6 7">DSM 25262</strain>
    </source>
</reference>
<dbReference type="EMBL" id="FUZU01000002">
    <property type="protein sequence ID" value="SKC75226.1"/>
    <property type="molecule type" value="Genomic_DNA"/>
</dbReference>
<evidence type="ECO:0000256" key="1">
    <source>
        <dbReference type="ARBA" id="ARBA00005531"/>
    </source>
</evidence>
<feature type="active site" description="Acyl-thioester intermediate" evidence="3">
    <location>
        <position position="153"/>
    </location>
</feature>
<organism evidence="6 7">
    <name type="scientific">Ohtaekwangia koreensis</name>
    <dbReference type="NCBI Taxonomy" id="688867"/>
    <lineage>
        <taxon>Bacteria</taxon>
        <taxon>Pseudomonadati</taxon>
        <taxon>Bacteroidota</taxon>
        <taxon>Cytophagia</taxon>
        <taxon>Cytophagales</taxon>
        <taxon>Fulvivirgaceae</taxon>
        <taxon>Ohtaekwangia</taxon>
    </lineage>
</organism>
<protein>
    <submittedName>
        <fullName evidence="6">Prepilin-type processing-associated H-X9-DG domain-containing protein</fullName>
    </submittedName>
</protein>
<dbReference type="CDD" id="cd00831">
    <property type="entry name" value="CHS_like"/>
    <property type="match status" value="1"/>
</dbReference>
<keyword evidence="7" id="KW-1185">Reference proteome</keyword>
<dbReference type="GO" id="GO:0030639">
    <property type="term" value="P:polyketide biosynthetic process"/>
    <property type="evidence" value="ECO:0007669"/>
    <property type="project" value="TreeGrafter"/>
</dbReference>
<dbReference type="PANTHER" id="PTHR11877">
    <property type="entry name" value="HYDROXYMETHYLGLUTARYL-COA SYNTHASE"/>
    <property type="match status" value="1"/>
</dbReference>
<dbReference type="OrthoDB" id="9786288at2"/>
<sequence length="370" mass="40964">MSYISAIGTANPPHRFNQSTIARFMEKTMHLNSYDSRKLRTIFKASGIDYRYTVLEDYGKEESFSFYPNTADSEPFPSTGKRQLAFQEHALTLSLSAVKNLQASVPHYNLQTITHLIVVCCTGMYAPGLDIELVQKLNLSSSIQRTSITFMGCYAAFNALKVADAFCKADSKSKVLIVCTELCSLHFQKQPTDDNFLANALFADGSAAILVEGEASKSTKRLKLEAFHSDLAPEGQHDMAWSIGDLGFEMKLSTYVPDIIKKGIRTLTNVLLQKISDNGVGIRYFAIHPGGKKILEAIQQELGITEEQNYPAYNVLRNYGNMSSPTVIFVLNEIFKTITADDDGSRILSFAFGPGLTLESMLLKIENSNA</sequence>
<feature type="domain" description="Chalcone/stilbene synthase N-terminal" evidence="4">
    <location>
        <begin position="4"/>
        <end position="212"/>
    </location>
</feature>
<dbReference type="PANTHER" id="PTHR11877:SF46">
    <property type="entry name" value="TYPE III POLYKETIDE SYNTHASE A"/>
    <property type="match status" value="1"/>
</dbReference>
<evidence type="ECO:0000313" key="7">
    <source>
        <dbReference type="Proteomes" id="UP000190961"/>
    </source>
</evidence>
<gene>
    <name evidence="6" type="ORF">SAMN05660236_3209</name>
</gene>
<dbReference type="SUPFAM" id="SSF53901">
    <property type="entry name" value="Thiolase-like"/>
    <property type="match status" value="2"/>
</dbReference>